<evidence type="ECO:0000256" key="1">
    <source>
        <dbReference type="SAM" id="MobiDB-lite"/>
    </source>
</evidence>
<name>A0A4Z2IBB1_9TELE</name>
<dbReference type="Proteomes" id="UP000314294">
    <property type="component" value="Unassembled WGS sequence"/>
</dbReference>
<reference evidence="2 3" key="1">
    <citation type="submission" date="2019-03" db="EMBL/GenBank/DDBJ databases">
        <title>First draft genome of Liparis tanakae, snailfish: a comprehensive survey of snailfish specific genes.</title>
        <authorList>
            <person name="Kim W."/>
            <person name="Song I."/>
            <person name="Jeong J.-H."/>
            <person name="Kim D."/>
            <person name="Kim S."/>
            <person name="Ryu S."/>
            <person name="Song J.Y."/>
            <person name="Lee S.K."/>
        </authorList>
    </citation>
    <scope>NUCLEOTIDE SEQUENCE [LARGE SCALE GENOMIC DNA]</scope>
    <source>
        <tissue evidence="2">Muscle</tissue>
    </source>
</reference>
<organism evidence="2 3">
    <name type="scientific">Liparis tanakae</name>
    <name type="common">Tanaka's snailfish</name>
    <dbReference type="NCBI Taxonomy" id="230148"/>
    <lineage>
        <taxon>Eukaryota</taxon>
        <taxon>Metazoa</taxon>
        <taxon>Chordata</taxon>
        <taxon>Craniata</taxon>
        <taxon>Vertebrata</taxon>
        <taxon>Euteleostomi</taxon>
        <taxon>Actinopterygii</taxon>
        <taxon>Neopterygii</taxon>
        <taxon>Teleostei</taxon>
        <taxon>Neoteleostei</taxon>
        <taxon>Acanthomorphata</taxon>
        <taxon>Eupercaria</taxon>
        <taxon>Perciformes</taxon>
        <taxon>Cottioidei</taxon>
        <taxon>Cottales</taxon>
        <taxon>Liparidae</taxon>
        <taxon>Liparis</taxon>
    </lineage>
</organism>
<proteinExistence type="predicted"/>
<protein>
    <submittedName>
        <fullName evidence="2">Uncharacterized protein</fullName>
    </submittedName>
</protein>
<dbReference type="EMBL" id="SRLO01000111">
    <property type="protein sequence ID" value="TNN74735.1"/>
    <property type="molecule type" value="Genomic_DNA"/>
</dbReference>
<feature type="region of interest" description="Disordered" evidence="1">
    <location>
        <begin position="1"/>
        <end position="31"/>
    </location>
</feature>
<accession>A0A4Z2IBB1</accession>
<feature type="compositionally biased region" description="Low complexity" evidence="1">
    <location>
        <begin position="17"/>
        <end position="29"/>
    </location>
</feature>
<dbReference type="AlphaFoldDB" id="A0A4Z2IBB1"/>
<sequence length="75" mass="8090">MRRLQGSVAFRDQTQSGAPTAGAPPGGNALRAAIQNTGPELELLRDGKPLVVQAPLLHIFMNIFVVLDCWSVKCF</sequence>
<gene>
    <name evidence="2" type="ORF">EYF80_015053</name>
</gene>
<evidence type="ECO:0000313" key="2">
    <source>
        <dbReference type="EMBL" id="TNN74735.1"/>
    </source>
</evidence>
<comment type="caution">
    <text evidence="2">The sequence shown here is derived from an EMBL/GenBank/DDBJ whole genome shotgun (WGS) entry which is preliminary data.</text>
</comment>
<evidence type="ECO:0000313" key="3">
    <source>
        <dbReference type="Proteomes" id="UP000314294"/>
    </source>
</evidence>
<keyword evidence="3" id="KW-1185">Reference proteome</keyword>